<dbReference type="HOGENOM" id="CLU_044271_3_0_1"/>
<protein>
    <recommendedName>
        <fullName evidence="1">tRNA(His) guanylyltransferase</fullName>
    </recommendedName>
    <alternativeName>
        <fullName evidence="2">tRNA-histidine guanylyltransferase</fullName>
    </alternativeName>
</protein>
<dbReference type="GO" id="GO:0000287">
    <property type="term" value="F:magnesium ion binding"/>
    <property type="evidence" value="ECO:0007669"/>
    <property type="project" value="InterPro"/>
</dbReference>
<dbReference type="eggNOG" id="KOG2721">
    <property type="taxonomic scope" value="Eukaryota"/>
</dbReference>
<gene>
    <name evidence="4" type="ORF">SETTUDRAFT_114170</name>
</gene>
<evidence type="ECO:0000313" key="4">
    <source>
        <dbReference type="EMBL" id="EOA92006.1"/>
    </source>
</evidence>
<dbReference type="GeneID" id="19395620"/>
<dbReference type="Proteomes" id="UP000016935">
    <property type="component" value="Unassembled WGS sequence"/>
</dbReference>
<name>R0J5I5_EXST2</name>
<keyword evidence="5" id="KW-1185">Reference proteome</keyword>
<accession>R0J5I5</accession>
<dbReference type="PANTHER" id="PTHR12729:SF1">
    <property type="entry name" value="TRNAHIS GUANYLYLTRANSFERASE CATALYTIC DOMAIN-CONTAINING PROTEIN"/>
    <property type="match status" value="1"/>
</dbReference>
<proteinExistence type="predicted"/>
<reference evidence="4 5" key="1">
    <citation type="journal article" date="2012" name="PLoS Pathog.">
        <title>Diverse lifestyles and strategies of plant pathogenesis encoded in the genomes of eighteen Dothideomycetes fungi.</title>
        <authorList>
            <person name="Ohm R.A."/>
            <person name="Feau N."/>
            <person name="Henrissat B."/>
            <person name="Schoch C.L."/>
            <person name="Horwitz B.A."/>
            <person name="Barry K.W."/>
            <person name="Condon B.J."/>
            <person name="Copeland A.C."/>
            <person name="Dhillon B."/>
            <person name="Glaser F."/>
            <person name="Hesse C.N."/>
            <person name="Kosti I."/>
            <person name="LaButti K."/>
            <person name="Lindquist E.A."/>
            <person name="Lucas S."/>
            <person name="Salamov A.A."/>
            <person name="Bradshaw R.E."/>
            <person name="Ciuffetti L."/>
            <person name="Hamelin R.C."/>
            <person name="Kema G.H.J."/>
            <person name="Lawrence C."/>
            <person name="Scott J.A."/>
            <person name="Spatafora J.W."/>
            <person name="Turgeon B.G."/>
            <person name="de Wit P.J.G.M."/>
            <person name="Zhong S."/>
            <person name="Goodwin S.B."/>
            <person name="Grigoriev I.V."/>
        </authorList>
    </citation>
    <scope>NUCLEOTIDE SEQUENCE [LARGE SCALE GENOMIC DNA]</scope>
    <source>
        <strain evidence="5">28A</strain>
    </source>
</reference>
<sequence length="254" mass="28794">MKSYEAQYNFTLPPDKPIIFRLDGHGFSRFTSHFARPFDERIHGAMAATSSDLLDFFLQATVAYTQSDEITLVFPHGVHTFSARIQKLASLSASYCSVRFNKHLDDALRDIPDPPLTGNTHGIHGTAHFDARIFAVPDLHEALNCLIWRCRNDAVRNAVSRFASSLFTPSQMHGKKTHELIDMMLTDKGITFRDAVPKWALEGCLVKREQYEHNGLNTKTGQIETTSRSRPSVQDRGVRTFDDAGLRLVTHKYW</sequence>
<dbReference type="OrthoDB" id="5959761at2759"/>
<dbReference type="EMBL" id="KB908481">
    <property type="protein sequence ID" value="EOA92006.1"/>
    <property type="molecule type" value="Genomic_DNA"/>
</dbReference>
<dbReference type="InterPro" id="IPR024956">
    <property type="entry name" value="tRNAHis_GuaTrfase_cat"/>
</dbReference>
<dbReference type="PANTHER" id="PTHR12729">
    <property type="entry name" value="TRNA(HIS) GUANYLYLTRANSFERASE-RELATED"/>
    <property type="match status" value="1"/>
</dbReference>
<dbReference type="GO" id="GO:0008193">
    <property type="term" value="F:tRNA guanylyltransferase activity"/>
    <property type="evidence" value="ECO:0007669"/>
    <property type="project" value="InterPro"/>
</dbReference>
<evidence type="ECO:0000259" key="3">
    <source>
        <dbReference type="Pfam" id="PF04446"/>
    </source>
</evidence>
<dbReference type="InterPro" id="IPR038469">
    <property type="entry name" value="tRNAHis_GuaTrfase_Thg1_sf"/>
</dbReference>
<dbReference type="Pfam" id="PF04446">
    <property type="entry name" value="Thg1"/>
    <property type="match status" value="1"/>
</dbReference>
<dbReference type="AlphaFoldDB" id="R0J5I5"/>
<organism evidence="4 5">
    <name type="scientific">Exserohilum turcicum (strain 28A)</name>
    <name type="common">Northern leaf blight fungus</name>
    <name type="synonym">Setosphaeria turcica</name>
    <dbReference type="NCBI Taxonomy" id="671987"/>
    <lineage>
        <taxon>Eukaryota</taxon>
        <taxon>Fungi</taxon>
        <taxon>Dikarya</taxon>
        <taxon>Ascomycota</taxon>
        <taxon>Pezizomycotina</taxon>
        <taxon>Dothideomycetes</taxon>
        <taxon>Pleosporomycetidae</taxon>
        <taxon>Pleosporales</taxon>
        <taxon>Pleosporineae</taxon>
        <taxon>Pleosporaceae</taxon>
        <taxon>Exserohilum</taxon>
    </lineage>
</organism>
<reference evidence="4 5" key="2">
    <citation type="journal article" date="2013" name="PLoS Genet.">
        <title>Comparative genome structure, secondary metabolite, and effector coding capacity across Cochliobolus pathogens.</title>
        <authorList>
            <person name="Condon B.J."/>
            <person name="Leng Y."/>
            <person name="Wu D."/>
            <person name="Bushley K.E."/>
            <person name="Ohm R.A."/>
            <person name="Otillar R."/>
            <person name="Martin J."/>
            <person name="Schackwitz W."/>
            <person name="Grimwood J."/>
            <person name="MohdZainudin N."/>
            <person name="Xue C."/>
            <person name="Wang R."/>
            <person name="Manning V.A."/>
            <person name="Dhillon B."/>
            <person name="Tu Z.J."/>
            <person name="Steffenson B.J."/>
            <person name="Salamov A."/>
            <person name="Sun H."/>
            <person name="Lowry S."/>
            <person name="LaButti K."/>
            <person name="Han J."/>
            <person name="Copeland A."/>
            <person name="Lindquist E."/>
            <person name="Barry K."/>
            <person name="Schmutz J."/>
            <person name="Baker S.E."/>
            <person name="Ciuffetti L.M."/>
            <person name="Grigoriev I.V."/>
            <person name="Zhong S."/>
            <person name="Turgeon B.G."/>
        </authorList>
    </citation>
    <scope>NUCLEOTIDE SEQUENCE [LARGE SCALE GENOMIC DNA]</scope>
    <source>
        <strain evidence="5">28A</strain>
    </source>
</reference>
<dbReference type="InterPro" id="IPR007537">
    <property type="entry name" value="tRNAHis_GuaTrfase_Thg1"/>
</dbReference>
<dbReference type="Gene3D" id="3.30.70.3000">
    <property type="match status" value="1"/>
</dbReference>
<dbReference type="RefSeq" id="XP_008020984.1">
    <property type="nucleotide sequence ID" value="XM_008022793.1"/>
</dbReference>
<dbReference type="GO" id="GO:0006400">
    <property type="term" value="P:tRNA modification"/>
    <property type="evidence" value="ECO:0007669"/>
    <property type="project" value="InterPro"/>
</dbReference>
<evidence type="ECO:0000256" key="2">
    <source>
        <dbReference type="ARBA" id="ARBA00032480"/>
    </source>
</evidence>
<feature type="domain" description="tRNAHis guanylyltransferase catalytic" evidence="3">
    <location>
        <begin position="1"/>
        <end position="137"/>
    </location>
</feature>
<evidence type="ECO:0000313" key="5">
    <source>
        <dbReference type="Proteomes" id="UP000016935"/>
    </source>
</evidence>
<evidence type="ECO:0000256" key="1">
    <source>
        <dbReference type="ARBA" id="ARBA00015443"/>
    </source>
</evidence>